<gene>
    <name evidence="1" type="ORF">HGMM_F50D11C11</name>
</gene>
<dbReference type="Gene3D" id="2.30.30.110">
    <property type="match status" value="1"/>
</dbReference>
<sequence length="110" mass="12595">MLRQREIVLIPVPFTDLTSQKRRPVLIISHDRYNKSHQDIIVVAITSHLTPTDYGVLLEADDLEIGTLPRVSLIRVDKIYTLSQAIVVKVYGRVKPAILTRVRKLLRDLV</sequence>
<protein>
    <submittedName>
        <fullName evidence="1">Transcriptional modulator of MazE/toxin, MazF</fullName>
    </submittedName>
</protein>
<dbReference type="Pfam" id="PF02452">
    <property type="entry name" value="PemK_toxin"/>
    <property type="match status" value="1"/>
</dbReference>
<dbReference type="InterPro" id="IPR003477">
    <property type="entry name" value="PemK-like"/>
</dbReference>
<reference evidence="1" key="1">
    <citation type="journal article" date="2005" name="Environ. Microbiol.">
        <title>Genetic and functional properties of uncultivated thermophilic crenarchaeotes from a subsurface gold mine as revealed by analysis of genome fragments.</title>
        <authorList>
            <person name="Nunoura T."/>
            <person name="Hirayama H."/>
            <person name="Takami H."/>
            <person name="Oida H."/>
            <person name="Nishi S."/>
            <person name="Shimamura S."/>
            <person name="Suzuki Y."/>
            <person name="Inagaki F."/>
            <person name="Takai K."/>
            <person name="Nealson K.H."/>
            <person name="Horikoshi K."/>
        </authorList>
    </citation>
    <scope>NUCLEOTIDE SEQUENCE</scope>
</reference>
<dbReference type="AlphaFoldDB" id="H5SML6"/>
<proteinExistence type="predicted"/>
<organism evidence="1">
    <name type="scientific">uncultured Acetothermia bacterium</name>
    <dbReference type="NCBI Taxonomy" id="236499"/>
    <lineage>
        <taxon>Bacteria</taxon>
        <taxon>Candidatus Bipolaricaulota</taxon>
        <taxon>environmental samples</taxon>
    </lineage>
</organism>
<dbReference type="InterPro" id="IPR011067">
    <property type="entry name" value="Plasmid_toxin/cell-grow_inhib"/>
</dbReference>
<reference evidence="1" key="2">
    <citation type="journal article" date="2012" name="PLoS ONE">
        <title>A Deeply Branching Thermophilic Bacterium with an Ancient Acetyl-CoA Pathway Dominates a Subsurface Ecosystem.</title>
        <authorList>
            <person name="Takami H."/>
            <person name="Noguchi H."/>
            <person name="Takaki Y."/>
            <person name="Uchiyama I."/>
            <person name="Toyoda A."/>
            <person name="Nishi S."/>
            <person name="Chee G.-J."/>
            <person name="Arai W."/>
            <person name="Nunoura T."/>
            <person name="Itoh T."/>
            <person name="Hattori M."/>
            <person name="Takai K."/>
        </authorList>
    </citation>
    <scope>NUCLEOTIDE SEQUENCE</scope>
</reference>
<accession>H5SML6</accession>
<dbReference type="EMBL" id="AP011775">
    <property type="protein sequence ID" value="BAL57402.1"/>
    <property type="molecule type" value="Genomic_DNA"/>
</dbReference>
<dbReference type="SUPFAM" id="SSF50118">
    <property type="entry name" value="Cell growth inhibitor/plasmid maintenance toxic component"/>
    <property type="match status" value="1"/>
</dbReference>
<name>H5SML6_9BACT</name>
<evidence type="ECO:0000313" key="1">
    <source>
        <dbReference type="EMBL" id="BAL57402.1"/>
    </source>
</evidence>
<dbReference type="GO" id="GO:0003677">
    <property type="term" value="F:DNA binding"/>
    <property type="evidence" value="ECO:0007669"/>
    <property type="project" value="InterPro"/>
</dbReference>